<dbReference type="GO" id="GO:0005634">
    <property type="term" value="C:nucleus"/>
    <property type="evidence" value="ECO:0007669"/>
    <property type="project" value="TreeGrafter"/>
</dbReference>
<evidence type="ECO:0000256" key="6">
    <source>
        <dbReference type="ARBA" id="ARBA00037982"/>
    </source>
</evidence>
<dbReference type="SMART" id="SM00220">
    <property type="entry name" value="S_TKc"/>
    <property type="match status" value="1"/>
</dbReference>
<dbReference type="GO" id="GO:0017148">
    <property type="term" value="P:negative regulation of translation"/>
    <property type="evidence" value="ECO:0007669"/>
    <property type="project" value="UniProtKB-KW"/>
</dbReference>
<accession>A0A1R2B7G9</accession>
<dbReference type="Proteomes" id="UP000187209">
    <property type="component" value="Unassembled WGS sequence"/>
</dbReference>
<dbReference type="Gene3D" id="1.10.510.10">
    <property type="entry name" value="Transferase(Phosphotransferase) domain 1"/>
    <property type="match status" value="1"/>
</dbReference>
<organism evidence="10 11">
    <name type="scientific">Stentor coeruleus</name>
    <dbReference type="NCBI Taxonomy" id="5963"/>
    <lineage>
        <taxon>Eukaryota</taxon>
        <taxon>Sar</taxon>
        <taxon>Alveolata</taxon>
        <taxon>Ciliophora</taxon>
        <taxon>Postciliodesmatophora</taxon>
        <taxon>Heterotrichea</taxon>
        <taxon>Heterotrichida</taxon>
        <taxon>Stentoridae</taxon>
        <taxon>Stentor</taxon>
    </lineage>
</organism>
<dbReference type="GO" id="GO:0005737">
    <property type="term" value="C:cytoplasm"/>
    <property type="evidence" value="ECO:0007669"/>
    <property type="project" value="TreeGrafter"/>
</dbReference>
<evidence type="ECO:0000256" key="8">
    <source>
        <dbReference type="RuleBase" id="RU000304"/>
    </source>
</evidence>
<proteinExistence type="inferred from homology"/>
<keyword evidence="3" id="KW-0418">Kinase</keyword>
<dbReference type="PROSITE" id="PS50011">
    <property type="entry name" value="PROTEIN_KINASE_DOM"/>
    <property type="match status" value="1"/>
</dbReference>
<reference evidence="10 11" key="1">
    <citation type="submission" date="2016-11" db="EMBL/GenBank/DDBJ databases">
        <title>The macronuclear genome of Stentor coeruleus: a giant cell with tiny introns.</title>
        <authorList>
            <person name="Slabodnick M."/>
            <person name="Ruby J.G."/>
            <person name="Reiff S.B."/>
            <person name="Swart E.C."/>
            <person name="Gosai S."/>
            <person name="Prabakaran S."/>
            <person name="Witkowska E."/>
            <person name="Larue G.E."/>
            <person name="Fisher S."/>
            <person name="Freeman R.M."/>
            <person name="Gunawardena J."/>
            <person name="Chu W."/>
            <person name="Stover N.A."/>
            <person name="Gregory B.D."/>
            <person name="Nowacki M."/>
            <person name="Derisi J."/>
            <person name="Roy S.W."/>
            <person name="Marshall W.F."/>
            <person name="Sood P."/>
        </authorList>
    </citation>
    <scope>NUCLEOTIDE SEQUENCE [LARGE SCALE GENOMIC DNA]</scope>
    <source>
        <strain evidence="10">WM001</strain>
    </source>
</reference>
<dbReference type="InterPro" id="IPR050339">
    <property type="entry name" value="CC_SR_Kinase"/>
</dbReference>
<evidence type="ECO:0000256" key="7">
    <source>
        <dbReference type="PROSITE-ProRule" id="PRU10141"/>
    </source>
</evidence>
<dbReference type="Gene3D" id="3.30.200.20">
    <property type="entry name" value="Phosphorylase Kinase, domain 1"/>
    <property type="match status" value="1"/>
</dbReference>
<evidence type="ECO:0000256" key="4">
    <source>
        <dbReference type="ARBA" id="ARBA00022840"/>
    </source>
</evidence>
<keyword evidence="1" id="KW-0808">Transferase</keyword>
<sequence length="421" mass="48505">MDKLNAEAAEQCKRTLSYILCQNNSPSNPNTPQSSVIIPDTSFYKRWQKSDRLFEGIYTSSGYSTPKTPATLIDVKKFSHLNSDSNCMWRQNSSDFMSFIEEPDLINFSPPLSHRNSMIDQFEDSSGRFDHDYVQLGVLGSGEFGTVFKVLNKLDGFYYAVKQIKIRAKTMKTEALQEAYILASSSMIDDNCYIIRYYSVWTEISALYICMELCECSLKKYIEKAQVTEKLVYKFMRDILKGLKKLHDNNIVHMDIKPENILLSMYGKFKLADLGLARITTNLTNEIPEGDCRYLACEVLEDANENHVPDLTKADIFSLGASVYEIIRGKPLPKNGQEWQDIRHGRIKIPFGYSYNIRKAIEIMMSREPEKRPSAAQLLDEYFVSDKEKEIKKWKNYAGWLEKGQNGEKKVVVKKERKMSL</sequence>
<feature type="binding site" evidence="7">
    <location>
        <position position="162"/>
    </location>
    <ligand>
        <name>ATP</name>
        <dbReference type="ChEBI" id="CHEBI:30616"/>
    </ligand>
</feature>
<dbReference type="InterPro" id="IPR008271">
    <property type="entry name" value="Ser/Thr_kinase_AS"/>
</dbReference>
<feature type="domain" description="Protein kinase" evidence="9">
    <location>
        <begin position="133"/>
        <end position="384"/>
    </location>
</feature>
<evidence type="ECO:0000259" key="9">
    <source>
        <dbReference type="PROSITE" id="PS50011"/>
    </source>
</evidence>
<keyword evidence="11" id="KW-1185">Reference proteome</keyword>
<dbReference type="PROSITE" id="PS00108">
    <property type="entry name" value="PROTEIN_KINASE_ST"/>
    <property type="match status" value="1"/>
</dbReference>
<keyword evidence="4 7" id="KW-0067">ATP-binding</keyword>
<evidence type="ECO:0000313" key="10">
    <source>
        <dbReference type="EMBL" id="OMJ72702.1"/>
    </source>
</evidence>
<evidence type="ECO:0000256" key="2">
    <source>
        <dbReference type="ARBA" id="ARBA00022741"/>
    </source>
</evidence>
<comment type="caution">
    <text evidence="10">The sequence shown here is derived from an EMBL/GenBank/DDBJ whole genome shotgun (WGS) entry which is preliminary data.</text>
</comment>
<keyword evidence="2 7" id="KW-0547">Nucleotide-binding</keyword>
<gene>
    <name evidence="10" type="ORF">SteCoe_28803</name>
</gene>
<dbReference type="SUPFAM" id="SSF56112">
    <property type="entry name" value="Protein kinase-like (PK-like)"/>
    <property type="match status" value="1"/>
</dbReference>
<evidence type="ECO:0000313" key="11">
    <source>
        <dbReference type="Proteomes" id="UP000187209"/>
    </source>
</evidence>
<evidence type="ECO:0000256" key="1">
    <source>
        <dbReference type="ARBA" id="ARBA00022679"/>
    </source>
</evidence>
<dbReference type="PROSITE" id="PS00107">
    <property type="entry name" value="PROTEIN_KINASE_ATP"/>
    <property type="match status" value="1"/>
</dbReference>
<name>A0A1R2B7G9_9CILI</name>
<protein>
    <recommendedName>
        <fullName evidence="9">Protein kinase domain-containing protein</fullName>
    </recommendedName>
</protein>
<keyword evidence="5" id="KW-0652">Protein synthesis inhibitor</keyword>
<dbReference type="InterPro" id="IPR011009">
    <property type="entry name" value="Kinase-like_dom_sf"/>
</dbReference>
<dbReference type="PANTHER" id="PTHR11042:SF190">
    <property type="entry name" value="MITOSIS INHIBITOR PROTEIN KINASE MIK1"/>
    <property type="match status" value="1"/>
</dbReference>
<dbReference type="OrthoDB" id="5337378at2759"/>
<dbReference type="AlphaFoldDB" id="A0A1R2B7G9"/>
<dbReference type="InterPro" id="IPR000719">
    <property type="entry name" value="Prot_kinase_dom"/>
</dbReference>
<dbReference type="PANTHER" id="PTHR11042">
    <property type="entry name" value="EUKARYOTIC TRANSLATION INITIATION FACTOR 2-ALPHA KINASE EIF2-ALPHA KINASE -RELATED"/>
    <property type="match status" value="1"/>
</dbReference>
<dbReference type="GO" id="GO:0005524">
    <property type="term" value="F:ATP binding"/>
    <property type="evidence" value="ECO:0007669"/>
    <property type="project" value="UniProtKB-UniRule"/>
</dbReference>
<dbReference type="Pfam" id="PF00069">
    <property type="entry name" value="Pkinase"/>
    <property type="match status" value="1"/>
</dbReference>
<dbReference type="EMBL" id="MPUH01000880">
    <property type="protein sequence ID" value="OMJ72702.1"/>
    <property type="molecule type" value="Genomic_DNA"/>
</dbReference>
<keyword evidence="8" id="KW-0723">Serine/threonine-protein kinase</keyword>
<evidence type="ECO:0000256" key="3">
    <source>
        <dbReference type="ARBA" id="ARBA00022777"/>
    </source>
</evidence>
<dbReference type="InterPro" id="IPR017441">
    <property type="entry name" value="Protein_kinase_ATP_BS"/>
</dbReference>
<comment type="similarity">
    <text evidence="6">Belongs to the protein kinase superfamily. Ser/Thr protein kinase family. GCN2 subfamily.</text>
</comment>
<evidence type="ECO:0000256" key="5">
    <source>
        <dbReference type="ARBA" id="ARBA00023193"/>
    </source>
</evidence>
<dbReference type="GO" id="GO:0004674">
    <property type="term" value="F:protein serine/threonine kinase activity"/>
    <property type="evidence" value="ECO:0007669"/>
    <property type="project" value="UniProtKB-KW"/>
</dbReference>